<name>A0A1B7N6A8_9AGAM</name>
<feature type="region of interest" description="Disordered" evidence="1">
    <location>
        <begin position="1"/>
        <end position="99"/>
    </location>
</feature>
<accession>A0A1B7N6A8</accession>
<sequence>MYYNGSSGNLPKRALTQHDPTSRSGRSPMRTGNPLLDPYSQQAQYSPSTTPYLYGSSSDAQRNSTSSTYQSHARNSSQTKAEVTTPPISSPYTPQSAAQ</sequence>
<dbReference type="AlphaFoldDB" id="A0A1B7N6A8"/>
<keyword evidence="3" id="KW-1185">Reference proteome</keyword>
<dbReference type="EMBL" id="KV448214">
    <property type="protein sequence ID" value="OAX40375.1"/>
    <property type="molecule type" value="Genomic_DNA"/>
</dbReference>
<evidence type="ECO:0000256" key="1">
    <source>
        <dbReference type="SAM" id="MobiDB-lite"/>
    </source>
</evidence>
<feature type="non-terminal residue" evidence="2">
    <location>
        <position position="99"/>
    </location>
</feature>
<dbReference type="InParanoid" id="A0A1B7N6A8"/>
<gene>
    <name evidence="2" type="ORF">K503DRAFT_665144</name>
</gene>
<dbReference type="OrthoDB" id="2756413at2759"/>
<feature type="compositionally biased region" description="Polar residues" evidence="1">
    <location>
        <begin position="39"/>
        <end position="99"/>
    </location>
</feature>
<evidence type="ECO:0000313" key="3">
    <source>
        <dbReference type="Proteomes" id="UP000092154"/>
    </source>
</evidence>
<evidence type="ECO:0000313" key="2">
    <source>
        <dbReference type="EMBL" id="OAX40375.1"/>
    </source>
</evidence>
<proteinExistence type="predicted"/>
<organism evidence="2 3">
    <name type="scientific">Rhizopogon vinicolor AM-OR11-026</name>
    <dbReference type="NCBI Taxonomy" id="1314800"/>
    <lineage>
        <taxon>Eukaryota</taxon>
        <taxon>Fungi</taxon>
        <taxon>Dikarya</taxon>
        <taxon>Basidiomycota</taxon>
        <taxon>Agaricomycotina</taxon>
        <taxon>Agaricomycetes</taxon>
        <taxon>Agaricomycetidae</taxon>
        <taxon>Boletales</taxon>
        <taxon>Suillineae</taxon>
        <taxon>Rhizopogonaceae</taxon>
        <taxon>Rhizopogon</taxon>
    </lineage>
</organism>
<protein>
    <submittedName>
        <fullName evidence="2">Uncharacterized protein</fullName>
    </submittedName>
</protein>
<dbReference type="Proteomes" id="UP000092154">
    <property type="component" value="Unassembled WGS sequence"/>
</dbReference>
<reference evidence="2 3" key="1">
    <citation type="submission" date="2016-06" db="EMBL/GenBank/DDBJ databases">
        <title>Comparative genomics of the ectomycorrhizal sister species Rhizopogon vinicolor and Rhizopogon vesiculosus (Basidiomycota: Boletales) reveals a divergence of the mating type B locus.</title>
        <authorList>
            <consortium name="DOE Joint Genome Institute"/>
            <person name="Mujic A.B."/>
            <person name="Kuo A."/>
            <person name="Tritt A."/>
            <person name="Lipzen A."/>
            <person name="Chen C."/>
            <person name="Johnson J."/>
            <person name="Sharma A."/>
            <person name="Barry K."/>
            <person name="Grigoriev I.V."/>
            <person name="Spatafora J.W."/>
        </authorList>
    </citation>
    <scope>NUCLEOTIDE SEQUENCE [LARGE SCALE GENOMIC DNA]</scope>
    <source>
        <strain evidence="2 3">AM-OR11-026</strain>
    </source>
</reference>